<comment type="caution">
    <text evidence="2">The sequence shown here is derived from an EMBL/GenBank/DDBJ whole genome shotgun (WGS) entry which is preliminary data.</text>
</comment>
<dbReference type="EMBL" id="AVCI01000006">
    <property type="protein sequence ID" value="KFN43072.1"/>
    <property type="molecule type" value="Genomic_DNA"/>
</dbReference>
<dbReference type="Proteomes" id="UP000029385">
    <property type="component" value="Unassembled WGS sequence"/>
</dbReference>
<dbReference type="Pfam" id="PF06445">
    <property type="entry name" value="GyrI-like"/>
    <property type="match status" value="1"/>
</dbReference>
<dbReference type="AlphaFoldDB" id="A0A091AUY8"/>
<name>A0A091AUY8_9GAMM</name>
<dbReference type="InterPro" id="IPR010499">
    <property type="entry name" value="AraC_E-bd"/>
</dbReference>
<dbReference type="PATRIC" id="fig|1121015.4.peg.1669"/>
<dbReference type="Gene3D" id="3.20.80.10">
    <property type="entry name" value="Regulatory factor, effector binding domain"/>
    <property type="match status" value="1"/>
</dbReference>
<proteinExistence type="predicted"/>
<organism evidence="2 3">
    <name type="scientific">Arenimonas oryziterrae DSM 21050 = YC6267</name>
    <dbReference type="NCBI Taxonomy" id="1121015"/>
    <lineage>
        <taxon>Bacteria</taxon>
        <taxon>Pseudomonadati</taxon>
        <taxon>Pseudomonadota</taxon>
        <taxon>Gammaproteobacteria</taxon>
        <taxon>Lysobacterales</taxon>
        <taxon>Lysobacteraceae</taxon>
        <taxon>Arenimonas</taxon>
    </lineage>
</organism>
<evidence type="ECO:0000313" key="2">
    <source>
        <dbReference type="EMBL" id="KFN43072.1"/>
    </source>
</evidence>
<sequence length="126" mass="13478">MGPGITEVFAALTAQGLAPAGPWFTHHLRMDPGIFDFEICVPVTTPVTPVGRVKAGQLRAATVARTVFHGGYEGLGNAWGEFAQWIVIQGHTAAPDLWEVYVAGPESSANPADWRTELNRPLLDAA</sequence>
<evidence type="ECO:0000259" key="1">
    <source>
        <dbReference type="SMART" id="SM00871"/>
    </source>
</evidence>
<dbReference type="STRING" id="1121015.GCA_000420545_02421"/>
<dbReference type="SUPFAM" id="SSF55136">
    <property type="entry name" value="Probable bacterial effector-binding domain"/>
    <property type="match status" value="1"/>
</dbReference>
<dbReference type="InterPro" id="IPR011256">
    <property type="entry name" value="Reg_factor_effector_dom_sf"/>
</dbReference>
<feature type="domain" description="AraC effector-binding" evidence="1">
    <location>
        <begin position="1"/>
        <end position="123"/>
    </location>
</feature>
<evidence type="ECO:0000313" key="3">
    <source>
        <dbReference type="Proteomes" id="UP000029385"/>
    </source>
</evidence>
<dbReference type="InterPro" id="IPR029442">
    <property type="entry name" value="GyrI-like"/>
</dbReference>
<gene>
    <name evidence="2" type="ORF">N789_10950</name>
</gene>
<protein>
    <recommendedName>
        <fullName evidence="1">AraC effector-binding domain-containing protein</fullName>
    </recommendedName>
</protein>
<keyword evidence="3" id="KW-1185">Reference proteome</keyword>
<reference evidence="2 3" key="1">
    <citation type="submission" date="2013-09" db="EMBL/GenBank/DDBJ databases">
        <title>Genome sequencing of Arenimonas oryziterrae.</title>
        <authorList>
            <person name="Chen F."/>
            <person name="Wang G."/>
        </authorList>
    </citation>
    <scope>NUCLEOTIDE SEQUENCE [LARGE SCALE GENOMIC DNA]</scope>
    <source>
        <strain evidence="2 3">YC6267</strain>
    </source>
</reference>
<dbReference type="eggNOG" id="COG4978">
    <property type="taxonomic scope" value="Bacteria"/>
</dbReference>
<dbReference type="SMART" id="SM00871">
    <property type="entry name" value="AraC_E_bind"/>
    <property type="match status" value="1"/>
</dbReference>
<accession>A0A091AUY8</accession>